<dbReference type="SUPFAM" id="SSF103506">
    <property type="entry name" value="Mitochondrial carrier"/>
    <property type="match status" value="1"/>
</dbReference>
<dbReference type="OrthoDB" id="270584at2759"/>
<keyword evidence="6 7" id="KW-0472">Membrane</keyword>
<evidence type="ECO:0000256" key="8">
    <source>
        <dbReference type="RuleBase" id="RU000488"/>
    </source>
</evidence>
<dbReference type="PROSITE" id="PS50920">
    <property type="entry name" value="SOLCAR"/>
    <property type="match status" value="2"/>
</dbReference>
<evidence type="ECO:0000313" key="10">
    <source>
        <dbReference type="Proteomes" id="UP000230750"/>
    </source>
</evidence>
<sequence>MMVRIFPYGAIQFTTYEWFKQKTKRKLLSGSLAGMCAVITTYPLDMVRARLAYQVKGQHLYRGIFHAAQSIWQQEGRLRALYRGVTPTLIGMIPYAGTAFYSYEVAKSFIITNGPVYLTRMSTTDSNVQMLTPLANLMAGAFAGAVAQTISYPLDVVRRMMQLGEMVPHYTRSSLEILTYVFKKYGMRGLYRGLTINYLRAVPTAAVSFTVYEYMKEVLDVQTRK</sequence>
<name>A0A2G8JPP2_STIJA</name>
<dbReference type="GO" id="GO:0016020">
    <property type="term" value="C:membrane"/>
    <property type="evidence" value="ECO:0007669"/>
    <property type="project" value="UniProtKB-SubCell"/>
</dbReference>
<keyword evidence="4 7" id="KW-0812">Transmembrane</keyword>
<evidence type="ECO:0000313" key="9">
    <source>
        <dbReference type="EMBL" id="PIK37727.1"/>
    </source>
</evidence>
<dbReference type="InterPro" id="IPR023395">
    <property type="entry name" value="MCP_dom_sf"/>
</dbReference>
<feature type="repeat" description="Solcar" evidence="7">
    <location>
        <begin position="21"/>
        <end position="109"/>
    </location>
</feature>
<evidence type="ECO:0000256" key="5">
    <source>
        <dbReference type="ARBA" id="ARBA00022737"/>
    </source>
</evidence>
<dbReference type="InterPro" id="IPR018108">
    <property type="entry name" value="MCP_transmembrane"/>
</dbReference>
<dbReference type="PRINTS" id="PR00926">
    <property type="entry name" value="MITOCARRIER"/>
</dbReference>
<dbReference type="InterPro" id="IPR002067">
    <property type="entry name" value="MCP"/>
</dbReference>
<dbReference type="PANTHER" id="PTHR24089">
    <property type="entry name" value="SOLUTE CARRIER FAMILY 25"/>
    <property type="match status" value="1"/>
</dbReference>
<evidence type="ECO:0000256" key="3">
    <source>
        <dbReference type="ARBA" id="ARBA00022448"/>
    </source>
</evidence>
<feature type="repeat" description="Solcar" evidence="7">
    <location>
        <begin position="131"/>
        <end position="218"/>
    </location>
</feature>
<accession>A0A2G8JPP2</accession>
<evidence type="ECO:0000256" key="2">
    <source>
        <dbReference type="ARBA" id="ARBA00006375"/>
    </source>
</evidence>
<gene>
    <name evidence="9" type="ORF">BSL78_25439</name>
</gene>
<evidence type="ECO:0000256" key="6">
    <source>
        <dbReference type="ARBA" id="ARBA00023136"/>
    </source>
</evidence>
<protein>
    <submittedName>
        <fullName evidence="9">Putative graves disease carrier protein-like isoform X1</fullName>
    </submittedName>
</protein>
<keyword evidence="10" id="KW-1185">Reference proteome</keyword>
<dbReference type="STRING" id="307972.A0A2G8JPP2"/>
<dbReference type="AlphaFoldDB" id="A0A2G8JPP2"/>
<organism evidence="9 10">
    <name type="scientific">Stichopus japonicus</name>
    <name type="common">Sea cucumber</name>
    <dbReference type="NCBI Taxonomy" id="307972"/>
    <lineage>
        <taxon>Eukaryota</taxon>
        <taxon>Metazoa</taxon>
        <taxon>Echinodermata</taxon>
        <taxon>Eleutherozoa</taxon>
        <taxon>Echinozoa</taxon>
        <taxon>Holothuroidea</taxon>
        <taxon>Aspidochirotacea</taxon>
        <taxon>Aspidochirotida</taxon>
        <taxon>Stichopodidae</taxon>
        <taxon>Apostichopus</taxon>
    </lineage>
</organism>
<comment type="subcellular location">
    <subcellularLocation>
        <location evidence="1">Membrane</location>
        <topology evidence="1">Multi-pass membrane protein</topology>
    </subcellularLocation>
</comment>
<comment type="similarity">
    <text evidence="2 8">Belongs to the mitochondrial carrier (TC 2.A.29) family.</text>
</comment>
<dbReference type="Pfam" id="PF00153">
    <property type="entry name" value="Mito_carr"/>
    <property type="match status" value="2"/>
</dbReference>
<dbReference type="GO" id="GO:0055085">
    <property type="term" value="P:transmembrane transport"/>
    <property type="evidence" value="ECO:0007669"/>
    <property type="project" value="InterPro"/>
</dbReference>
<keyword evidence="5" id="KW-0677">Repeat</keyword>
<dbReference type="EMBL" id="MRZV01001461">
    <property type="protein sequence ID" value="PIK37727.1"/>
    <property type="molecule type" value="Genomic_DNA"/>
</dbReference>
<proteinExistence type="inferred from homology"/>
<evidence type="ECO:0000256" key="7">
    <source>
        <dbReference type="PROSITE-ProRule" id="PRU00282"/>
    </source>
</evidence>
<evidence type="ECO:0000256" key="1">
    <source>
        <dbReference type="ARBA" id="ARBA00004141"/>
    </source>
</evidence>
<comment type="caution">
    <text evidence="9">The sequence shown here is derived from an EMBL/GenBank/DDBJ whole genome shotgun (WGS) entry which is preliminary data.</text>
</comment>
<dbReference type="Proteomes" id="UP000230750">
    <property type="component" value="Unassembled WGS sequence"/>
</dbReference>
<evidence type="ECO:0000256" key="4">
    <source>
        <dbReference type="ARBA" id="ARBA00022692"/>
    </source>
</evidence>
<dbReference type="Gene3D" id="1.50.40.10">
    <property type="entry name" value="Mitochondrial carrier domain"/>
    <property type="match status" value="1"/>
</dbReference>
<keyword evidence="3 8" id="KW-0813">Transport</keyword>
<reference evidence="9 10" key="1">
    <citation type="journal article" date="2017" name="PLoS Biol.">
        <title>The sea cucumber genome provides insights into morphological evolution and visceral regeneration.</title>
        <authorList>
            <person name="Zhang X."/>
            <person name="Sun L."/>
            <person name="Yuan J."/>
            <person name="Sun Y."/>
            <person name="Gao Y."/>
            <person name="Zhang L."/>
            <person name="Li S."/>
            <person name="Dai H."/>
            <person name="Hamel J.F."/>
            <person name="Liu C."/>
            <person name="Yu Y."/>
            <person name="Liu S."/>
            <person name="Lin W."/>
            <person name="Guo K."/>
            <person name="Jin S."/>
            <person name="Xu P."/>
            <person name="Storey K.B."/>
            <person name="Huan P."/>
            <person name="Zhang T."/>
            <person name="Zhou Y."/>
            <person name="Zhang J."/>
            <person name="Lin C."/>
            <person name="Li X."/>
            <person name="Xing L."/>
            <person name="Huo D."/>
            <person name="Sun M."/>
            <person name="Wang L."/>
            <person name="Mercier A."/>
            <person name="Li F."/>
            <person name="Yang H."/>
            <person name="Xiang J."/>
        </authorList>
    </citation>
    <scope>NUCLEOTIDE SEQUENCE [LARGE SCALE GENOMIC DNA]</scope>
    <source>
        <strain evidence="9">Shaxun</strain>
        <tissue evidence="9">Muscle</tissue>
    </source>
</reference>